<evidence type="ECO:0000256" key="2">
    <source>
        <dbReference type="SAM" id="Phobius"/>
    </source>
</evidence>
<accession>A0AAN9YMD9</accession>
<keyword evidence="2" id="KW-0812">Transmembrane</keyword>
<evidence type="ECO:0000256" key="1">
    <source>
        <dbReference type="SAM" id="MobiDB-lite"/>
    </source>
</evidence>
<protein>
    <submittedName>
        <fullName evidence="3">Uncharacterized protein</fullName>
    </submittedName>
</protein>
<keyword evidence="4" id="KW-1185">Reference proteome</keyword>
<gene>
    <name evidence="3" type="ORF">SLS62_007136</name>
</gene>
<dbReference type="InterPro" id="IPR012334">
    <property type="entry name" value="Pectin_lyas_fold"/>
</dbReference>
<dbReference type="Gene3D" id="2.160.20.10">
    <property type="entry name" value="Single-stranded right-handed beta-helix, Pectin lyase-like"/>
    <property type="match status" value="1"/>
</dbReference>
<reference evidence="3 4" key="1">
    <citation type="submission" date="2024-02" db="EMBL/GenBank/DDBJ databases">
        <title>De novo assembly and annotation of 12 fungi associated with fruit tree decline syndrome in Ontario, Canada.</title>
        <authorList>
            <person name="Sulman M."/>
            <person name="Ellouze W."/>
            <person name="Ilyukhin E."/>
        </authorList>
    </citation>
    <scope>NUCLEOTIDE SEQUENCE [LARGE SCALE GENOMIC DNA]</scope>
    <source>
        <strain evidence="3 4">M11/M66-122</strain>
    </source>
</reference>
<proteinExistence type="predicted"/>
<evidence type="ECO:0000313" key="4">
    <source>
        <dbReference type="Proteomes" id="UP001320420"/>
    </source>
</evidence>
<organism evidence="3 4">
    <name type="scientific">Diatrype stigma</name>
    <dbReference type="NCBI Taxonomy" id="117547"/>
    <lineage>
        <taxon>Eukaryota</taxon>
        <taxon>Fungi</taxon>
        <taxon>Dikarya</taxon>
        <taxon>Ascomycota</taxon>
        <taxon>Pezizomycotina</taxon>
        <taxon>Sordariomycetes</taxon>
        <taxon>Xylariomycetidae</taxon>
        <taxon>Xylariales</taxon>
        <taxon>Diatrypaceae</taxon>
        <taxon>Diatrype</taxon>
    </lineage>
</organism>
<comment type="caution">
    <text evidence="3">The sequence shown here is derived from an EMBL/GenBank/DDBJ whole genome shotgun (WGS) entry which is preliminary data.</text>
</comment>
<feature type="transmembrane region" description="Helical" evidence="2">
    <location>
        <begin position="125"/>
        <end position="149"/>
    </location>
</feature>
<feature type="region of interest" description="Disordered" evidence="1">
    <location>
        <begin position="154"/>
        <end position="174"/>
    </location>
</feature>
<evidence type="ECO:0000313" key="3">
    <source>
        <dbReference type="EMBL" id="KAK7750873.1"/>
    </source>
</evidence>
<dbReference type="AlphaFoldDB" id="A0AAN9YMD9"/>
<feature type="transmembrane region" description="Helical" evidence="2">
    <location>
        <begin position="99"/>
        <end position="119"/>
    </location>
</feature>
<feature type="compositionally biased region" description="Low complexity" evidence="1">
    <location>
        <begin position="158"/>
        <end position="174"/>
    </location>
</feature>
<dbReference type="EMBL" id="JAKJXP020000057">
    <property type="protein sequence ID" value="KAK7750873.1"/>
    <property type="molecule type" value="Genomic_DNA"/>
</dbReference>
<name>A0AAN9YMD9_9PEZI</name>
<dbReference type="Proteomes" id="UP001320420">
    <property type="component" value="Unassembled WGS sequence"/>
</dbReference>
<keyword evidence="2" id="KW-1133">Transmembrane helix</keyword>
<sequence length="215" mass="23562">MLRTVTRSRGERGFAIVHRELREVLATTRELSQRPNLSQCNVTDNTDDEKCRYSWDLKIIDSTDITTHNAWLYSFFNSLTRTVRTPLTARIRIEFKDSIGVVIYTFFTVAIVYLANGFVSSESTMIGGIGTAVSVTPTVIIAISITTIVTDGIPPSGTRTRGSDPSDTDSGSLGSSTTYYTPIGVPATVPVAIVTTVAPRLDRGHHYILPGHELH</sequence>
<keyword evidence="2" id="KW-0472">Membrane</keyword>